<keyword evidence="1" id="KW-1133">Transmembrane helix</keyword>
<feature type="transmembrane region" description="Helical" evidence="1">
    <location>
        <begin position="425"/>
        <end position="453"/>
    </location>
</feature>
<dbReference type="SUPFAM" id="SSF49265">
    <property type="entry name" value="Fibronectin type III"/>
    <property type="match status" value="1"/>
</dbReference>
<accession>A0A1X7VMV3</accession>
<evidence type="ECO:0000313" key="3">
    <source>
        <dbReference type="EnsemblMetazoa" id="Aqu2.1.41397_001"/>
    </source>
</evidence>
<dbReference type="CDD" id="cd00063">
    <property type="entry name" value="FN3"/>
    <property type="match status" value="1"/>
</dbReference>
<proteinExistence type="predicted"/>
<evidence type="ECO:0000256" key="1">
    <source>
        <dbReference type="SAM" id="Phobius"/>
    </source>
</evidence>
<protein>
    <recommendedName>
        <fullName evidence="2">Fibronectin type-III domain-containing protein</fullName>
    </recommendedName>
</protein>
<keyword evidence="1" id="KW-0472">Membrane</keyword>
<dbReference type="InterPro" id="IPR003961">
    <property type="entry name" value="FN3_dom"/>
</dbReference>
<dbReference type="AlphaFoldDB" id="A0A1X7VMV3"/>
<evidence type="ECO:0000259" key="2">
    <source>
        <dbReference type="SMART" id="SM00060"/>
    </source>
</evidence>
<organism evidence="3">
    <name type="scientific">Amphimedon queenslandica</name>
    <name type="common">Sponge</name>
    <dbReference type="NCBI Taxonomy" id="400682"/>
    <lineage>
        <taxon>Eukaryota</taxon>
        <taxon>Metazoa</taxon>
        <taxon>Porifera</taxon>
        <taxon>Demospongiae</taxon>
        <taxon>Heteroscleromorpha</taxon>
        <taxon>Haplosclerida</taxon>
        <taxon>Niphatidae</taxon>
        <taxon>Amphimedon</taxon>
    </lineage>
</organism>
<name>A0A1X7VMV3_AMPQE</name>
<sequence length="464" mass="50274">MIQGLLDSVVDLAYTFINGSSVLLTWTAPYTLDNVPITGYYIIVNGLVNIITTNNNTNITISSTNPDPCIHNVSVSPINDVGIGSFNDISFYNETVPLITPPVSVVPVIDGQLISLNISINVSTICEEEYPNSITVNILNTDNTVIKNASISAQVNYQLMITGVIAVPINLYTFVANVSLSNNGGTFNNMSSFTFSFLGPVTNISSSIDNCSTIDITWTAPTVDDRVSIQYYILRIYDAITGSPVSNVSVYDTSYQFMDNNLFIHRYTYVITGVNELGEGISNNDTFSYQRIPRSTKANTSLNILSYTQDIVIAELNIPIVLKCTGEAPEHVTVTVLCNGTNSSTTFLIEPKNNFTDLLPVPLYQECTISILFSNGVGSSEGFSLAFDAFPPNITTTCTETSTKTSTETSPTTIPVTPTPSVSTVIIISSSVIGILILIMLITMCLTIAVCYCHKNKSHSIQFA</sequence>
<dbReference type="InParanoid" id="A0A1X7VMV3"/>
<feature type="domain" description="Fibronectin type-III" evidence="2">
    <location>
        <begin position="198"/>
        <end position="280"/>
    </location>
</feature>
<dbReference type="Gene3D" id="2.60.40.10">
    <property type="entry name" value="Immunoglobulins"/>
    <property type="match status" value="2"/>
</dbReference>
<dbReference type="InterPro" id="IPR013783">
    <property type="entry name" value="Ig-like_fold"/>
</dbReference>
<dbReference type="SMART" id="SM00060">
    <property type="entry name" value="FN3"/>
    <property type="match status" value="2"/>
</dbReference>
<reference evidence="3" key="1">
    <citation type="submission" date="2017-05" db="UniProtKB">
        <authorList>
            <consortium name="EnsemblMetazoa"/>
        </authorList>
    </citation>
    <scope>IDENTIFICATION</scope>
</reference>
<keyword evidence="1" id="KW-0812">Transmembrane</keyword>
<dbReference type="InterPro" id="IPR036116">
    <property type="entry name" value="FN3_sf"/>
</dbReference>
<feature type="domain" description="Fibronectin type-III" evidence="2">
    <location>
        <begin position="6"/>
        <end position="84"/>
    </location>
</feature>
<dbReference type="EnsemblMetazoa" id="Aqu2.1.41397_001">
    <property type="protein sequence ID" value="Aqu2.1.41397_001"/>
    <property type="gene ID" value="Aqu2.1.41397"/>
</dbReference>